<organism evidence="1 2">
    <name type="scientific">Halogeometricum luteum</name>
    <dbReference type="NCBI Taxonomy" id="2950537"/>
    <lineage>
        <taxon>Archaea</taxon>
        <taxon>Methanobacteriati</taxon>
        <taxon>Methanobacteriota</taxon>
        <taxon>Stenosarchaea group</taxon>
        <taxon>Halobacteria</taxon>
        <taxon>Halobacteriales</taxon>
        <taxon>Haloferacaceae</taxon>
        <taxon>Halogeometricum</taxon>
    </lineage>
</organism>
<dbReference type="Proteomes" id="UP001254813">
    <property type="component" value="Unassembled WGS sequence"/>
</dbReference>
<comment type="caution">
    <text evidence="1">The sequence shown here is derived from an EMBL/GenBank/DDBJ whole genome shotgun (WGS) entry which is preliminary data.</text>
</comment>
<dbReference type="InterPro" id="IPR046783">
    <property type="entry name" value="HTH_63"/>
</dbReference>
<dbReference type="RefSeq" id="WP_310929091.1">
    <property type="nucleotide sequence ID" value="NZ_JAMQOQ010000003.1"/>
</dbReference>
<reference evidence="1 2" key="1">
    <citation type="submission" date="2022-06" db="EMBL/GenBank/DDBJ databases">
        <title>Halogeometricum sp. a new haloarchaeum isolate from saline soil.</title>
        <authorList>
            <person name="Strakova D."/>
            <person name="Galisteo C."/>
            <person name="Sanchez-Porro C."/>
            <person name="Ventosa A."/>
        </authorList>
    </citation>
    <scope>NUCLEOTIDE SEQUENCE [LARGE SCALE GENOMIC DNA]</scope>
    <source>
        <strain evidence="2">S3BR25-2</strain>
    </source>
</reference>
<dbReference type="EMBL" id="JAMQOQ010000003">
    <property type="protein sequence ID" value="MDS0295226.1"/>
    <property type="molecule type" value="Genomic_DNA"/>
</dbReference>
<proteinExistence type="predicted"/>
<protein>
    <submittedName>
        <fullName evidence="1">Uncharacterized protein</fullName>
    </submittedName>
</protein>
<gene>
    <name evidence="1" type="ORF">NDI79_13670</name>
</gene>
<evidence type="ECO:0000313" key="1">
    <source>
        <dbReference type="EMBL" id="MDS0295226.1"/>
    </source>
</evidence>
<keyword evidence="2" id="KW-1185">Reference proteome</keyword>
<name>A0ABU2G357_9EURY</name>
<sequence length="139" mass="15427">MAVHSYHRTVVFVHPADGTADRLVNRLRSLRKRNAIDDLQVFRWEDANRPPPHPGPVVPVDALLEDVAEWADVHGVSLPFATAPRPLGRPDSESPPAVLAEYWNGTLCYVAPHVDDAGLRDVEGYVAAMERRTGHHTRA</sequence>
<accession>A0ABU2G357</accession>
<dbReference type="Pfam" id="PF20575">
    <property type="entry name" value="HTH_63"/>
    <property type="match status" value="1"/>
</dbReference>
<evidence type="ECO:0000313" key="2">
    <source>
        <dbReference type="Proteomes" id="UP001254813"/>
    </source>
</evidence>